<dbReference type="InterPro" id="IPR050228">
    <property type="entry name" value="Carboxylesterase_BioH"/>
</dbReference>
<dbReference type="EMBL" id="JBIAJP010000023">
    <property type="protein sequence ID" value="MFF0009738.1"/>
    <property type="molecule type" value="Genomic_DNA"/>
</dbReference>
<feature type="domain" description="AB hydrolase-1" evidence="2">
    <location>
        <begin position="143"/>
        <end position="291"/>
    </location>
</feature>
<protein>
    <submittedName>
        <fullName evidence="3">Alpha/beta hydrolase</fullName>
    </submittedName>
</protein>
<name>A0ABW6NAF7_9ACTN</name>
<dbReference type="Proteomes" id="UP001601422">
    <property type="component" value="Unassembled WGS sequence"/>
</dbReference>
<reference evidence="3 4" key="1">
    <citation type="submission" date="2024-10" db="EMBL/GenBank/DDBJ databases">
        <title>The Natural Products Discovery Center: Release of the First 8490 Sequenced Strains for Exploring Actinobacteria Biosynthetic Diversity.</title>
        <authorList>
            <person name="Kalkreuter E."/>
            <person name="Kautsar S.A."/>
            <person name="Yang D."/>
            <person name="Bader C.D."/>
            <person name="Teijaro C.N."/>
            <person name="Fluegel L."/>
            <person name="Davis C.M."/>
            <person name="Simpson J.R."/>
            <person name="Lauterbach L."/>
            <person name="Steele A.D."/>
            <person name="Gui C."/>
            <person name="Meng S."/>
            <person name="Li G."/>
            <person name="Viehrig K."/>
            <person name="Ye F."/>
            <person name="Su P."/>
            <person name="Kiefer A.F."/>
            <person name="Nichols A."/>
            <person name="Cepeda A.J."/>
            <person name="Yan W."/>
            <person name="Fan B."/>
            <person name="Jiang Y."/>
            <person name="Adhikari A."/>
            <person name="Zheng C.-J."/>
            <person name="Schuster L."/>
            <person name="Cowan T.M."/>
            <person name="Smanski M.J."/>
            <person name="Chevrette M.G."/>
            <person name="De Carvalho L.P.S."/>
            <person name="Shen B."/>
        </authorList>
    </citation>
    <scope>NUCLEOTIDE SEQUENCE [LARGE SCALE GENOMIC DNA]</scope>
    <source>
        <strain evidence="3 4">NPDC005497</strain>
    </source>
</reference>
<dbReference type="RefSeq" id="WP_389835762.1">
    <property type="nucleotide sequence ID" value="NZ_JBIAJP010000023.1"/>
</dbReference>
<dbReference type="Gene3D" id="3.40.50.1820">
    <property type="entry name" value="alpha/beta hydrolase"/>
    <property type="match status" value="1"/>
</dbReference>
<dbReference type="GO" id="GO:0016787">
    <property type="term" value="F:hydrolase activity"/>
    <property type="evidence" value="ECO:0007669"/>
    <property type="project" value="UniProtKB-KW"/>
</dbReference>
<dbReference type="Pfam" id="PF00561">
    <property type="entry name" value="Abhydrolase_1"/>
    <property type="match status" value="1"/>
</dbReference>
<feature type="region of interest" description="Disordered" evidence="1">
    <location>
        <begin position="1"/>
        <end position="24"/>
    </location>
</feature>
<gene>
    <name evidence="3" type="ORF">ACFYQT_40830</name>
</gene>
<dbReference type="InterPro" id="IPR036291">
    <property type="entry name" value="NAD(P)-bd_dom_sf"/>
</dbReference>
<organism evidence="3 4">
    <name type="scientific">Streptomyces tibetensis</name>
    <dbReference type="NCBI Taxonomy" id="2382123"/>
    <lineage>
        <taxon>Bacteria</taxon>
        <taxon>Bacillati</taxon>
        <taxon>Actinomycetota</taxon>
        <taxon>Actinomycetes</taxon>
        <taxon>Kitasatosporales</taxon>
        <taxon>Streptomycetaceae</taxon>
        <taxon>Streptomyces</taxon>
    </lineage>
</organism>
<feature type="region of interest" description="Disordered" evidence="1">
    <location>
        <begin position="86"/>
        <end position="111"/>
    </location>
</feature>
<dbReference type="InterPro" id="IPR000073">
    <property type="entry name" value="AB_hydrolase_1"/>
</dbReference>
<accession>A0ABW6NAF7</accession>
<proteinExistence type="predicted"/>
<dbReference type="SUPFAM" id="SSF53474">
    <property type="entry name" value="alpha/beta-Hydrolases"/>
    <property type="match status" value="1"/>
</dbReference>
<dbReference type="SUPFAM" id="SSF51735">
    <property type="entry name" value="NAD(P)-binding Rossmann-fold domains"/>
    <property type="match status" value="1"/>
</dbReference>
<evidence type="ECO:0000313" key="4">
    <source>
        <dbReference type="Proteomes" id="UP001601422"/>
    </source>
</evidence>
<keyword evidence="4" id="KW-1185">Reference proteome</keyword>
<sequence>MTGLVRSETSAAKATAAGATPVIGDTTDSSWLAGQMAQADGTIHTASPGDETSSAVQAAVADAAIAACTDSGKPFVLTSRVTACETPAAGSPEPAELRSRHRTPLPTAVAPTPREGITVKVENKTIDGVFIEHVPSEGSPSGPPIVFVHGGLQGSWAWENYLPYFAAAGHDSYAFSWFNHHGSQDLPEDQFTLRSMADTVEELETVVDHIGHVPILITHSMGALVGLKYAEKHPVLAQVHITPAISAEVGLHPNTEIDLTQPTDIPDFETAWQTVFEGSPEDDARRYFALLCRESAMAIKETLSTSLRVDRTRIDGPSLVIAAENDVIVPAEAIRRSAAHFGSDYLFVRGRSHNVLLEPGWRETAERINTWLDRHTW</sequence>
<feature type="compositionally biased region" description="Low complexity" evidence="1">
    <location>
        <begin position="9"/>
        <end position="20"/>
    </location>
</feature>
<dbReference type="Gene3D" id="3.40.50.720">
    <property type="entry name" value="NAD(P)-binding Rossmann-like Domain"/>
    <property type="match status" value="1"/>
</dbReference>
<dbReference type="PANTHER" id="PTHR43194">
    <property type="entry name" value="HYDROLASE ALPHA/BETA FOLD FAMILY"/>
    <property type="match status" value="1"/>
</dbReference>
<evidence type="ECO:0000256" key="1">
    <source>
        <dbReference type="SAM" id="MobiDB-lite"/>
    </source>
</evidence>
<evidence type="ECO:0000259" key="2">
    <source>
        <dbReference type="Pfam" id="PF00561"/>
    </source>
</evidence>
<comment type="caution">
    <text evidence="3">The sequence shown here is derived from an EMBL/GenBank/DDBJ whole genome shotgun (WGS) entry which is preliminary data.</text>
</comment>
<keyword evidence="3" id="KW-0378">Hydrolase</keyword>
<evidence type="ECO:0000313" key="3">
    <source>
        <dbReference type="EMBL" id="MFF0009738.1"/>
    </source>
</evidence>
<dbReference type="InterPro" id="IPR029058">
    <property type="entry name" value="AB_hydrolase_fold"/>
</dbReference>
<dbReference type="PANTHER" id="PTHR43194:SF2">
    <property type="entry name" value="PEROXISOMAL MEMBRANE PROTEIN LPX1"/>
    <property type="match status" value="1"/>
</dbReference>